<evidence type="ECO:0000256" key="1">
    <source>
        <dbReference type="ARBA" id="ARBA00022722"/>
    </source>
</evidence>
<evidence type="ECO:0000256" key="3">
    <source>
        <dbReference type="SAM" id="SignalP"/>
    </source>
</evidence>
<dbReference type="SUPFAM" id="SSF53933">
    <property type="entry name" value="Microbial ribonucleases"/>
    <property type="match status" value="1"/>
</dbReference>
<reference evidence="4" key="1">
    <citation type="submission" date="2021-11" db="EMBL/GenBank/DDBJ databases">
        <title>Purpureocillium_takamizusanense_genome.</title>
        <authorList>
            <person name="Nguyen N.-H."/>
        </authorList>
    </citation>
    <scope>NUCLEOTIDE SEQUENCE</scope>
    <source>
        <strain evidence="4">PT3</strain>
    </source>
</reference>
<dbReference type="AlphaFoldDB" id="A0A9Q8Q3Z6"/>
<dbReference type="GO" id="GO:0004540">
    <property type="term" value="F:RNA nuclease activity"/>
    <property type="evidence" value="ECO:0007669"/>
    <property type="project" value="InterPro"/>
</dbReference>
<keyword evidence="1" id="KW-0540">Nuclease</keyword>
<dbReference type="InterPro" id="IPR016191">
    <property type="entry name" value="Ribonuclease/ribotoxin"/>
</dbReference>
<keyword evidence="2" id="KW-0378">Hydrolase</keyword>
<feature type="chain" id="PRO_5040121984" evidence="3">
    <location>
        <begin position="19"/>
        <end position="155"/>
    </location>
</feature>
<name>A0A9Q8Q3Z6_9HYPO</name>
<feature type="signal peptide" evidence="3">
    <location>
        <begin position="1"/>
        <end position="18"/>
    </location>
</feature>
<dbReference type="EMBL" id="CP086354">
    <property type="protein sequence ID" value="UNI13284.1"/>
    <property type="molecule type" value="Genomic_DNA"/>
</dbReference>
<dbReference type="OrthoDB" id="4224768at2759"/>
<evidence type="ECO:0000256" key="2">
    <source>
        <dbReference type="ARBA" id="ARBA00022801"/>
    </source>
</evidence>
<organism evidence="4 5">
    <name type="scientific">Purpureocillium takamizusanense</name>
    <dbReference type="NCBI Taxonomy" id="2060973"/>
    <lineage>
        <taxon>Eukaryota</taxon>
        <taxon>Fungi</taxon>
        <taxon>Dikarya</taxon>
        <taxon>Ascomycota</taxon>
        <taxon>Pezizomycotina</taxon>
        <taxon>Sordariomycetes</taxon>
        <taxon>Hypocreomycetidae</taxon>
        <taxon>Hypocreales</taxon>
        <taxon>Ophiocordycipitaceae</taxon>
        <taxon>Purpureocillium</taxon>
    </lineage>
</organism>
<dbReference type="KEGG" id="ptkz:JDV02_000041"/>
<sequence>MVAYSYLLSLLAATAAVASPAPIPNDEFSLEARAGQIYVCKAGADNNGQHYGDISYDKSIGFFRDAKTKTGQSGYPKPFDNKGNVMKFAKGCGKDVWELPVLANGKPYNYKEKKGDKNKPGPMRVYYTKDLKWCGIGGKLKPDGTGNPHNCQLKK</sequence>
<gene>
    <name evidence="4" type="ORF">JDV02_000041</name>
</gene>
<dbReference type="GO" id="GO:0003723">
    <property type="term" value="F:RNA binding"/>
    <property type="evidence" value="ECO:0007669"/>
    <property type="project" value="InterPro"/>
</dbReference>
<dbReference type="GeneID" id="72062008"/>
<evidence type="ECO:0000313" key="4">
    <source>
        <dbReference type="EMBL" id="UNI13284.1"/>
    </source>
</evidence>
<proteinExistence type="predicted"/>
<dbReference type="RefSeq" id="XP_047836765.1">
    <property type="nucleotide sequence ID" value="XM_047980808.1"/>
</dbReference>
<dbReference type="Gene3D" id="3.10.450.30">
    <property type="entry name" value="Microbial ribonucleases"/>
    <property type="match status" value="1"/>
</dbReference>
<keyword evidence="5" id="KW-1185">Reference proteome</keyword>
<dbReference type="Proteomes" id="UP000829364">
    <property type="component" value="Chromosome 1"/>
</dbReference>
<protein>
    <submittedName>
        <fullName evidence="4">Uncharacterized protein</fullName>
    </submittedName>
</protein>
<keyword evidence="3" id="KW-0732">Signal</keyword>
<dbReference type="GO" id="GO:0016787">
    <property type="term" value="F:hydrolase activity"/>
    <property type="evidence" value="ECO:0007669"/>
    <property type="project" value="UniProtKB-KW"/>
</dbReference>
<accession>A0A9Q8Q3Z6</accession>
<evidence type="ECO:0000313" key="5">
    <source>
        <dbReference type="Proteomes" id="UP000829364"/>
    </source>
</evidence>